<evidence type="ECO:0000313" key="2">
    <source>
        <dbReference type="EMBL" id="PON99210.1"/>
    </source>
</evidence>
<dbReference type="Proteomes" id="UP000237000">
    <property type="component" value="Unassembled WGS sequence"/>
</dbReference>
<dbReference type="EMBL" id="JXTC01000020">
    <property type="protein sequence ID" value="PON99210.1"/>
    <property type="molecule type" value="Genomic_DNA"/>
</dbReference>
<sequence>MGLVLGQFGPGSAWQRRMSPNKTPNKMSPRGMRSRDPDRIRIVNGSDYWFSNTQVSDRDKRINNDDDDGKYLVGGCQYRRRRRRPPPMEARGERE</sequence>
<organism evidence="2 3">
    <name type="scientific">Trema orientale</name>
    <name type="common">Charcoal tree</name>
    <name type="synonym">Celtis orientalis</name>
    <dbReference type="NCBI Taxonomy" id="63057"/>
    <lineage>
        <taxon>Eukaryota</taxon>
        <taxon>Viridiplantae</taxon>
        <taxon>Streptophyta</taxon>
        <taxon>Embryophyta</taxon>
        <taxon>Tracheophyta</taxon>
        <taxon>Spermatophyta</taxon>
        <taxon>Magnoliopsida</taxon>
        <taxon>eudicotyledons</taxon>
        <taxon>Gunneridae</taxon>
        <taxon>Pentapetalae</taxon>
        <taxon>rosids</taxon>
        <taxon>fabids</taxon>
        <taxon>Rosales</taxon>
        <taxon>Cannabaceae</taxon>
        <taxon>Trema</taxon>
    </lineage>
</organism>
<gene>
    <name evidence="2" type="ORF">TorRG33x02_050700</name>
</gene>
<feature type="region of interest" description="Disordered" evidence="1">
    <location>
        <begin position="1"/>
        <end position="38"/>
    </location>
</feature>
<dbReference type="OrthoDB" id="10379737at2759"/>
<dbReference type="AlphaFoldDB" id="A0A2P5FN73"/>
<comment type="caution">
    <text evidence="2">The sequence shown here is derived from an EMBL/GenBank/DDBJ whole genome shotgun (WGS) entry which is preliminary data.</text>
</comment>
<proteinExistence type="predicted"/>
<reference evidence="3" key="1">
    <citation type="submission" date="2016-06" db="EMBL/GenBank/DDBJ databases">
        <title>Parallel loss of symbiosis genes in relatives of nitrogen-fixing non-legume Parasponia.</title>
        <authorList>
            <person name="Van Velzen R."/>
            <person name="Holmer R."/>
            <person name="Bu F."/>
            <person name="Rutten L."/>
            <person name="Van Zeijl A."/>
            <person name="Liu W."/>
            <person name="Santuari L."/>
            <person name="Cao Q."/>
            <person name="Sharma T."/>
            <person name="Shen D."/>
            <person name="Roswanjaya Y."/>
            <person name="Wardhani T."/>
            <person name="Kalhor M.S."/>
            <person name="Jansen J."/>
            <person name="Van den Hoogen J."/>
            <person name="Gungor B."/>
            <person name="Hartog M."/>
            <person name="Hontelez J."/>
            <person name="Verver J."/>
            <person name="Yang W.-C."/>
            <person name="Schijlen E."/>
            <person name="Repin R."/>
            <person name="Schilthuizen M."/>
            <person name="Schranz E."/>
            <person name="Heidstra R."/>
            <person name="Miyata K."/>
            <person name="Fedorova E."/>
            <person name="Kohlen W."/>
            <person name="Bisseling T."/>
            <person name="Smit S."/>
            <person name="Geurts R."/>
        </authorList>
    </citation>
    <scope>NUCLEOTIDE SEQUENCE [LARGE SCALE GENOMIC DNA]</scope>
    <source>
        <strain evidence="3">cv. RG33-2</strain>
    </source>
</reference>
<evidence type="ECO:0000313" key="3">
    <source>
        <dbReference type="Proteomes" id="UP000237000"/>
    </source>
</evidence>
<name>A0A2P5FN73_TREOI</name>
<evidence type="ECO:0000256" key="1">
    <source>
        <dbReference type="SAM" id="MobiDB-lite"/>
    </source>
</evidence>
<dbReference type="InParanoid" id="A0A2P5FN73"/>
<feature type="region of interest" description="Disordered" evidence="1">
    <location>
        <begin position="58"/>
        <end position="95"/>
    </location>
</feature>
<keyword evidence="3" id="KW-1185">Reference proteome</keyword>
<accession>A0A2P5FN73</accession>
<protein>
    <submittedName>
        <fullName evidence="2">Uncharacterized protein</fullName>
    </submittedName>
</protein>